<organism evidence="23">
    <name type="scientific">Fagus sylvatica</name>
    <name type="common">Beechnut</name>
    <dbReference type="NCBI Taxonomy" id="28930"/>
    <lineage>
        <taxon>Eukaryota</taxon>
        <taxon>Viridiplantae</taxon>
        <taxon>Streptophyta</taxon>
        <taxon>Embryophyta</taxon>
        <taxon>Tracheophyta</taxon>
        <taxon>Spermatophyta</taxon>
        <taxon>Magnoliopsida</taxon>
        <taxon>eudicotyledons</taxon>
        <taxon>Gunneridae</taxon>
        <taxon>Pentapetalae</taxon>
        <taxon>rosids</taxon>
        <taxon>fabids</taxon>
        <taxon>Fagales</taxon>
        <taxon>Fagaceae</taxon>
        <taxon>Fagus</taxon>
    </lineage>
</organism>
<gene>
    <name evidence="23" type="ORF">FSB_LOCUS14739</name>
</gene>
<dbReference type="FunFam" id="1.10.510.10:FF:000108">
    <property type="entry name" value="L-type lectin-domain containing receptor kinase S.4"/>
    <property type="match status" value="1"/>
</dbReference>
<reference evidence="23" key="1">
    <citation type="submission" date="2018-02" db="EMBL/GenBank/DDBJ databases">
        <authorList>
            <person name="Cohen D.B."/>
            <person name="Kent A.D."/>
        </authorList>
    </citation>
    <scope>NUCLEOTIDE SEQUENCE</scope>
</reference>
<keyword evidence="7" id="KW-0808">Transferase</keyword>
<evidence type="ECO:0000256" key="16">
    <source>
        <dbReference type="ARBA" id="ARBA00023170"/>
    </source>
</evidence>
<evidence type="ECO:0000259" key="22">
    <source>
        <dbReference type="PROSITE" id="PS50011"/>
    </source>
</evidence>
<comment type="similarity">
    <text evidence="2">Belongs to the leguminous lectin family.</text>
</comment>
<dbReference type="PROSITE" id="PS50011">
    <property type="entry name" value="PROTEIN_KINASE_DOM"/>
    <property type="match status" value="1"/>
</dbReference>
<keyword evidence="10" id="KW-0430">Lectin</keyword>
<dbReference type="InterPro" id="IPR013320">
    <property type="entry name" value="ConA-like_dom_sf"/>
</dbReference>
<dbReference type="GO" id="GO:0004674">
    <property type="term" value="F:protein serine/threonine kinase activity"/>
    <property type="evidence" value="ECO:0007669"/>
    <property type="project" value="UniProtKB-KW"/>
</dbReference>
<dbReference type="Gene3D" id="1.10.510.10">
    <property type="entry name" value="Transferase(Phosphotransferase) domain 1"/>
    <property type="match status" value="1"/>
</dbReference>
<dbReference type="AlphaFoldDB" id="A0A2N9F7F1"/>
<evidence type="ECO:0000256" key="2">
    <source>
        <dbReference type="ARBA" id="ARBA00007606"/>
    </source>
</evidence>
<dbReference type="FunFam" id="3.30.200.20:FF:000491">
    <property type="entry name" value="Lectin-domain containing receptor kinase VI.3"/>
    <property type="match status" value="1"/>
</dbReference>
<dbReference type="PANTHER" id="PTHR27007">
    <property type="match status" value="1"/>
</dbReference>
<feature type="domain" description="Protein kinase" evidence="22">
    <location>
        <begin position="125"/>
        <end position="399"/>
    </location>
</feature>
<proteinExistence type="inferred from homology"/>
<dbReference type="Pfam" id="PF00069">
    <property type="entry name" value="Pkinase"/>
    <property type="match status" value="1"/>
</dbReference>
<evidence type="ECO:0000256" key="18">
    <source>
        <dbReference type="ARBA" id="ARBA00048679"/>
    </source>
</evidence>
<dbReference type="InterPro" id="IPR017441">
    <property type="entry name" value="Protein_kinase_ATP_BS"/>
</dbReference>
<evidence type="ECO:0000256" key="20">
    <source>
        <dbReference type="RuleBase" id="RU000304"/>
    </source>
</evidence>
<evidence type="ECO:0000256" key="21">
    <source>
        <dbReference type="SAM" id="MobiDB-lite"/>
    </source>
</evidence>
<dbReference type="InterPro" id="IPR001220">
    <property type="entry name" value="Legume_lectin_dom"/>
</dbReference>
<dbReference type="InterPro" id="IPR008271">
    <property type="entry name" value="Ser/Thr_kinase_AS"/>
</dbReference>
<evidence type="ECO:0000313" key="23">
    <source>
        <dbReference type="EMBL" id="SPC86857.1"/>
    </source>
</evidence>
<dbReference type="Gene3D" id="2.60.120.200">
    <property type="match status" value="1"/>
</dbReference>
<keyword evidence="8" id="KW-0812">Transmembrane</keyword>
<keyword evidence="6 20" id="KW-0723">Serine/threonine-protein kinase</keyword>
<comment type="catalytic activity">
    <reaction evidence="18">
        <text>L-seryl-[protein] + ATP = O-phospho-L-seryl-[protein] + ADP + H(+)</text>
        <dbReference type="Rhea" id="RHEA:17989"/>
        <dbReference type="Rhea" id="RHEA-COMP:9863"/>
        <dbReference type="Rhea" id="RHEA-COMP:11604"/>
        <dbReference type="ChEBI" id="CHEBI:15378"/>
        <dbReference type="ChEBI" id="CHEBI:29999"/>
        <dbReference type="ChEBI" id="CHEBI:30616"/>
        <dbReference type="ChEBI" id="CHEBI:83421"/>
        <dbReference type="ChEBI" id="CHEBI:456216"/>
        <dbReference type="EC" id="2.7.11.1"/>
    </reaction>
</comment>
<dbReference type="SUPFAM" id="SSF49899">
    <property type="entry name" value="Concanavalin A-like lectins/glucanases"/>
    <property type="match status" value="1"/>
</dbReference>
<keyword evidence="11 19" id="KW-0547">Nucleotide-binding</keyword>
<evidence type="ECO:0000256" key="9">
    <source>
        <dbReference type="ARBA" id="ARBA00022729"/>
    </source>
</evidence>
<dbReference type="GO" id="GO:0016020">
    <property type="term" value="C:membrane"/>
    <property type="evidence" value="ECO:0007669"/>
    <property type="project" value="UniProtKB-SubCell"/>
</dbReference>
<dbReference type="InterPro" id="IPR011009">
    <property type="entry name" value="Kinase-like_dom_sf"/>
</dbReference>
<dbReference type="InterPro" id="IPR050528">
    <property type="entry name" value="L-type_Lectin-RKs"/>
</dbReference>
<feature type="binding site" evidence="19">
    <location>
        <position position="155"/>
    </location>
    <ligand>
        <name>ATP</name>
        <dbReference type="ChEBI" id="CHEBI:30616"/>
    </ligand>
</feature>
<keyword evidence="13 19" id="KW-0067">ATP-binding</keyword>
<keyword evidence="12" id="KW-0418">Kinase</keyword>
<evidence type="ECO:0000256" key="13">
    <source>
        <dbReference type="ARBA" id="ARBA00022840"/>
    </source>
</evidence>
<evidence type="ECO:0000256" key="7">
    <source>
        <dbReference type="ARBA" id="ARBA00022679"/>
    </source>
</evidence>
<comment type="similarity">
    <text evidence="4">In the C-terminal section; belongs to the protein kinase superfamily. Ser/Thr protein kinase family.</text>
</comment>
<dbReference type="Gene3D" id="3.30.200.20">
    <property type="entry name" value="Phosphorylase Kinase, domain 1"/>
    <property type="match status" value="1"/>
</dbReference>
<keyword evidence="14" id="KW-1133">Transmembrane helix</keyword>
<evidence type="ECO:0000256" key="14">
    <source>
        <dbReference type="ARBA" id="ARBA00022989"/>
    </source>
</evidence>
<evidence type="ECO:0000256" key="17">
    <source>
        <dbReference type="ARBA" id="ARBA00047899"/>
    </source>
</evidence>
<accession>A0A2N9F7F1</accession>
<comment type="subcellular location">
    <subcellularLocation>
        <location evidence="1">Membrane</location>
        <topology evidence="1">Single-pass type I membrane protein</topology>
    </subcellularLocation>
</comment>
<evidence type="ECO:0000256" key="5">
    <source>
        <dbReference type="ARBA" id="ARBA00012513"/>
    </source>
</evidence>
<feature type="region of interest" description="Disordered" evidence="21">
    <location>
        <begin position="430"/>
        <end position="449"/>
    </location>
</feature>
<comment type="catalytic activity">
    <reaction evidence="17">
        <text>L-threonyl-[protein] + ATP = O-phospho-L-threonyl-[protein] + ADP + H(+)</text>
        <dbReference type="Rhea" id="RHEA:46608"/>
        <dbReference type="Rhea" id="RHEA-COMP:11060"/>
        <dbReference type="Rhea" id="RHEA-COMP:11605"/>
        <dbReference type="ChEBI" id="CHEBI:15378"/>
        <dbReference type="ChEBI" id="CHEBI:30013"/>
        <dbReference type="ChEBI" id="CHEBI:30616"/>
        <dbReference type="ChEBI" id="CHEBI:61977"/>
        <dbReference type="ChEBI" id="CHEBI:456216"/>
        <dbReference type="EC" id="2.7.11.1"/>
    </reaction>
</comment>
<evidence type="ECO:0000256" key="3">
    <source>
        <dbReference type="ARBA" id="ARBA00008536"/>
    </source>
</evidence>
<keyword evidence="15" id="KW-0472">Membrane</keyword>
<dbReference type="EC" id="2.7.11.1" evidence="5"/>
<protein>
    <recommendedName>
        <fullName evidence="5">non-specific serine/threonine protein kinase</fullName>
        <ecNumber evidence="5">2.7.11.1</ecNumber>
    </recommendedName>
</protein>
<evidence type="ECO:0000256" key="12">
    <source>
        <dbReference type="ARBA" id="ARBA00022777"/>
    </source>
</evidence>
<dbReference type="PROSITE" id="PS00108">
    <property type="entry name" value="PROTEIN_KINASE_ST"/>
    <property type="match status" value="1"/>
</dbReference>
<comment type="similarity">
    <text evidence="3">In the N-terminal section; belongs to the leguminous lectin family.</text>
</comment>
<name>A0A2N9F7F1_FAGSY</name>
<dbReference type="GO" id="GO:0005524">
    <property type="term" value="F:ATP binding"/>
    <property type="evidence" value="ECO:0007669"/>
    <property type="project" value="UniProtKB-UniRule"/>
</dbReference>
<evidence type="ECO:0000256" key="6">
    <source>
        <dbReference type="ARBA" id="ARBA00022527"/>
    </source>
</evidence>
<dbReference type="CDD" id="cd14066">
    <property type="entry name" value="STKc_IRAK"/>
    <property type="match status" value="1"/>
</dbReference>
<dbReference type="Pfam" id="PF00139">
    <property type="entry name" value="Lectin_legB"/>
    <property type="match status" value="1"/>
</dbReference>
<dbReference type="SMART" id="SM00220">
    <property type="entry name" value="S_TKc"/>
    <property type="match status" value="1"/>
</dbReference>
<feature type="compositionally biased region" description="Low complexity" evidence="21">
    <location>
        <begin position="431"/>
        <end position="449"/>
    </location>
</feature>
<evidence type="ECO:0000256" key="10">
    <source>
        <dbReference type="ARBA" id="ARBA00022734"/>
    </source>
</evidence>
<evidence type="ECO:0000256" key="19">
    <source>
        <dbReference type="PROSITE-ProRule" id="PRU10141"/>
    </source>
</evidence>
<dbReference type="SUPFAM" id="SSF56112">
    <property type="entry name" value="Protein kinase-like (PK-like)"/>
    <property type="match status" value="1"/>
</dbReference>
<dbReference type="GO" id="GO:0030246">
    <property type="term" value="F:carbohydrate binding"/>
    <property type="evidence" value="ECO:0007669"/>
    <property type="project" value="UniProtKB-KW"/>
</dbReference>
<dbReference type="PROSITE" id="PS00107">
    <property type="entry name" value="PROTEIN_KINASE_ATP"/>
    <property type="match status" value="1"/>
</dbReference>
<comment type="similarity">
    <text evidence="20">Belongs to the protein kinase superfamily.</text>
</comment>
<evidence type="ECO:0000256" key="15">
    <source>
        <dbReference type="ARBA" id="ARBA00023136"/>
    </source>
</evidence>
<dbReference type="InterPro" id="IPR000719">
    <property type="entry name" value="Prot_kinase_dom"/>
</dbReference>
<evidence type="ECO:0000256" key="11">
    <source>
        <dbReference type="ARBA" id="ARBA00022741"/>
    </source>
</evidence>
<keyword evidence="9" id="KW-0732">Signal</keyword>
<keyword evidence="16" id="KW-0675">Receptor</keyword>
<sequence>MLLLSAHHLFLQYARLQASSRGGYGLAFILSPSTKFPGAQPGHYLGIFNSSNDENPSNHIFAVEFDTVKGYKETSDSEGNHVGININSMSSNASMACWKESLEDWELDCPHRFKYKDLYAATKGFKESEVIGVGGFGAVYKGIVPATGNEVAVKKIIQNSSQGMREFAAEIESLGRLRHKNLVNLQGWCKHKNDLLIVYDYIPNGGLDSLIFKPRNNFVLTWDARYNILKGVASGLLYLHEEWEQVVIHRDVKSSNVLIDAELNARLGDFGLARLFDHDKLSYTTNVVGTIGYLAPELARTGKVSTSSDVFAFGILLLEVVTGRRPIDNNSFVLVDWLMECQQLGQILDAVDPKLNSTYVVEEVELVLDLGLLCSHHKPEARPTMRQVTRILSGDDPLPAVPDWGSVDFRSVSEMNSRSLELISGDMTTRSYHSSSFGGITSSSINSGR</sequence>
<evidence type="ECO:0000256" key="8">
    <source>
        <dbReference type="ARBA" id="ARBA00022692"/>
    </source>
</evidence>
<dbReference type="EMBL" id="OIVN01000882">
    <property type="protein sequence ID" value="SPC86857.1"/>
    <property type="molecule type" value="Genomic_DNA"/>
</dbReference>
<evidence type="ECO:0000256" key="4">
    <source>
        <dbReference type="ARBA" id="ARBA00010217"/>
    </source>
</evidence>
<evidence type="ECO:0000256" key="1">
    <source>
        <dbReference type="ARBA" id="ARBA00004479"/>
    </source>
</evidence>